<evidence type="ECO:0000256" key="6">
    <source>
        <dbReference type="SAM" id="SignalP"/>
    </source>
</evidence>
<keyword evidence="4" id="KW-0186">Copper</keyword>
<feature type="signal peptide" evidence="6">
    <location>
        <begin position="1"/>
        <end position="21"/>
    </location>
</feature>
<keyword evidence="5" id="KW-0472">Membrane</keyword>
<proteinExistence type="predicted"/>
<protein>
    <submittedName>
        <fullName evidence="8">Copper resistance protein CopC</fullName>
    </submittedName>
</protein>
<keyword evidence="2" id="KW-0479">Metal-binding</keyword>
<dbReference type="Proteomes" id="UP001589833">
    <property type="component" value="Unassembled WGS sequence"/>
</dbReference>
<dbReference type="SUPFAM" id="SSF81296">
    <property type="entry name" value="E set domains"/>
    <property type="match status" value="1"/>
</dbReference>
<dbReference type="InterPro" id="IPR007348">
    <property type="entry name" value="CopC_dom"/>
</dbReference>
<keyword evidence="9" id="KW-1185">Reference proteome</keyword>
<comment type="subcellular location">
    <subcellularLocation>
        <location evidence="1">Cell envelope</location>
    </subcellularLocation>
</comment>
<sequence>MNKYVAFILIFLLLLPVPVGAHSYVIDSNPAEGAVVEEALDEMVLTFNAGIESVSTATVYNDKREEVAIESIEVESPVLKIGLVAPLIPGSYTVKWKALGEDTHLTEGSFSFDVLAYELEDAIEEGSNVEEEPVDIEENSEQTDVYEERPVVEEDTVEPSLGRFILPILITGAIALVFLVKYMIKRIR</sequence>
<evidence type="ECO:0000256" key="4">
    <source>
        <dbReference type="ARBA" id="ARBA00023008"/>
    </source>
</evidence>
<dbReference type="Pfam" id="PF04234">
    <property type="entry name" value="CopC"/>
    <property type="match status" value="1"/>
</dbReference>
<evidence type="ECO:0000259" key="7">
    <source>
        <dbReference type="Pfam" id="PF04234"/>
    </source>
</evidence>
<feature type="transmembrane region" description="Helical" evidence="5">
    <location>
        <begin position="164"/>
        <end position="184"/>
    </location>
</feature>
<reference evidence="8 9" key="1">
    <citation type="submission" date="2024-09" db="EMBL/GenBank/DDBJ databases">
        <authorList>
            <person name="Sun Q."/>
            <person name="Mori K."/>
        </authorList>
    </citation>
    <scope>NUCLEOTIDE SEQUENCE [LARGE SCALE GENOMIC DNA]</scope>
    <source>
        <strain evidence="8 9">NCAIM B.02301</strain>
    </source>
</reference>
<keyword evidence="3 6" id="KW-0732">Signal</keyword>
<dbReference type="Gene3D" id="2.60.40.1220">
    <property type="match status" value="1"/>
</dbReference>
<organism evidence="8 9">
    <name type="scientific">Halalkalibacter alkalisediminis</name>
    <dbReference type="NCBI Taxonomy" id="935616"/>
    <lineage>
        <taxon>Bacteria</taxon>
        <taxon>Bacillati</taxon>
        <taxon>Bacillota</taxon>
        <taxon>Bacilli</taxon>
        <taxon>Bacillales</taxon>
        <taxon>Bacillaceae</taxon>
        <taxon>Halalkalibacter</taxon>
    </lineage>
</organism>
<comment type="caution">
    <text evidence="8">The sequence shown here is derived from an EMBL/GenBank/DDBJ whole genome shotgun (WGS) entry which is preliminary data.</text>
</comment>
<name>A0ABV6NI34_9BACI</name>
<gene>
    <name evidence="8" type="ORF">ACFFH4_15610</name>
</gene>
<feature type="domain" description="CopC" evidence="7">
    <location>
        <begin position="22"/>
        <end position="114"/>
    </location>
</feature>
<dbReference type="InterPro" id="IPR014756">
    <property type="entry name" value="Ig_E-set"/>
</dbReference>
<feature type="chain" id="PRO_5046319617" evidence="6">
    <location>
        <begin position="22"/>
        <end position="188"/>
    </location>
</feature>
<evidence type="ECO:0000313" key="9">
    <source>
        <dbReference type="Proteomes" id="UP001589833"/>
    </source>
</evidence>
<dbReference type="PANTHER" id="PTHR34820">
    <property type="entry name" value="INNER MEMBRANE PROTEIN YEBZ"/>
    <property type="match status" value="1"/>
</dbReference>
<evidence type="ECO:0000256" key="5">
    <source>
        <dbReference type="SAM" id="Phobius"/>
    </source>
</evidence>
<keyword evidence="5" id="KW-0812">Transmembrane</keyword>
<dbReference type="InterPro" id="IPR014755">
    <property type="entry name" value="Cu-Rt/internalin_Ig-like"/>
</dbReference>
<keyword evidence="5" id="KW-1133">Transmembrane helix</keyword>
<dbReference type="InterPro" id="IPR032694">
    <property type="entry name" value="CopC/D"/>
</dbReference>
<evidence type="ECO:0000313" key="8">
    <source>
        <dbReference type="EMBL" id="MFC0560429.1"/>
    </source>
</evidence>
<dbReference type="EMBL" id="JBHLTR010000026">
    <property type="protein sequence ID" value="MFC0560429.1"/>
    <property type="molecule type" value="Genomic_DNA"/>
</dbReference>
<accession>A0ABV6NI34</accession>
<evidence type="ECO:0000256" key="1">
    <source>
        <dbReference type="ARBA" id="ARBA00004196"/>
    </source>
</evidence>
<evidence type="ECO:0000256" key="2">
    <source>
        <dbReference type="ARBA" id="ARBA00022723"/>
    </source>
</evidence>
<dbReference type="RefSeq" id="WP_273847046.1">
    <property type="nucleotide sequence ID" value="NZ_JAQQWT010000021.1"/>
</dbReference>
<dbReference type="PANTHER" id="PTHR34820:SF4">
    <property type="entry name" value="INNER MEMBRANE PROTEIN YEBZ"/>
    <property type="match status" value="1"/>
</dbReference>
<evidence type="ECO:0000256" key="3">
    <source>
        <dbReference type="ARBA" id="ARBA00022729"/>
    </source>
</evidence>